<dbReference type="EMBL" id="JAAOAO010000275">
    <property type="protein sequence ID" value="KAF5551165.1"/>
    <property type="molecule type" value="Genomic_DNA"/>
</dbReference>
<dbReference type="Proteomes" id="UP000574317">
    <property type="component" value="Unassembled WGS sequence"/>
</dbReference>
<proteinExistence type="predicted"/>
<reference evidence="1 2" key="1">
    <citation type="submission" date="2020-05" db="EMBL/GenBank/DDBJ databases">
        <title>Identification and distribution of gene clusters putatively required for synthesis of sphingolipid metabolism inhibitors in phylogenetically diverse species of the filamentous fungus Fusarium.</title>
        <authorList>
            <person name="Kim H.-S."/>
            <person name="Busman M."/>
            <person name="Brown D.W."/>
            <person name="Divon H."/>
            <person name="Uhlig S."/>
            <person name="Proctor R.H."/>
        </authorList>
    </citation>
    <scope>NUCLEOTIDE SEQUENCE [LARGE SCALE GENOMIC DNA]</scope>
    <source>
        <strain evidence="1 2">NRRL 25196</strain>
    </source>
</reference>
<gene>
    <name evidence="1" type="ORF">FNAPI_7479</name>
</gene>
<evidence type="ECO:0000313" key="2">
    <source>
        <dbReference type="Proteomes" id="UP000574317"/>
    </source>
</evidence>
<evidence type="ECO:0008006" key="3">
    <source>
        <dbReference type="Google" id="ProtNLM"/>
    </source>
</evidence>
<organism evidence="1 2">
    <name type="scientific">Fusarium napiforme</name>
    <dbReference type="NCBI Taxonomy" id="42672"/>
    <lineage>
        <taxon>Eukaryota</taxon>
        <taxon>Fungi</taxon>
        <taxon>Dikarya</taxon>
        <taxon>Ascomycota</taxon>
        <taxon>Pezizomycotina</taxon>
        <taxon>Sordariomycetes</taxon>
        <taxon>Hypocreomycetidae</taxon>
        <taxon>Hypocreales</taxon>
        <taxon>Nectriaceae</taxon>
        <taxon>Fusarium</taxon>
        <taxon>Fusarium fujikuroi species complex</taxon>
    </lineage>
</organism>
<protein>
    <recommendedName>
        <fullName evidence="3">BTB domain-containing protein</fullName>
    </recommendedName>
</protein>
<accession>A0A8H5JBW1</accession>
<sequence length="96" mass="10715">MTSPGASSPDTIVFDDNGDLWLTTDPVSSSKILRVDSNALCRASKVFGAMIRGRFSGSKPANNLHRWEVKLPRIIQKLLLFLWTLPTQTSTMPLWI</sequence>
<name>A0A8H5JBW1_9HYPO</name>
<comment type="caution">
    <text evidence="1">The sequence shown here is derived from an EMBL/GenBank/DDBJ whole genome shotgun (WGS) entry which is preliminary data.</text>
</comment>
<evidence type="ECO:0000313" key="1">
    <source>
        <dbReference type="EMBL" id="KAF5551165.1"/>
    </source>
</evidence>
<dbReference type="AlphaFoldDB" id="A0A8H5JBW1"/>
<keyword evidence="2" id="KW-1185">Reference proteome</keyword>